<feature type="region of interest" description="Disordered" evidence="1">
    <location>
        <begin position="78"/>
        <end position="144"/>
    </location>
</feature>
<evidence type="ECO:0000256" key="1">
    <source>
        <dbReference type="SAM" id="MobiDB-lite"/>
    </source>
</evidence>
<feature type="compositionally biased region" description="Basic and acidic residues" evidence="1">
    <location>
        <begin position="193"/>
        <end position="203"/>
    </location>
</feature>
<dbReference type="EMBL" id="JAPDRK010000011">
    <property type="protein sequence ID" value="KAJ9607611.1"/>
    <property type="molecule type" value="Genomic_DNA"/>
</dbReference>
<protein>
    <submittedName>
        <fullName evidence="2">Uncharacterized protein</fullName>
    </submittedName>
</protein>
<proteinExistence type="predicted"/>
<feature type="compositionally biased region" description="Basic and acidic residues" evidence="1">
    <location>
        <begin position="112"/>
        <end position="124"/>
    </location>
</feature>
<sequence length="318" mass="35253">METLAKSSKGISKSVAPGIAPFATSWFTELSTARPSRLGDVSPASAAPSIRRMSSLRPRVALPTIQGAAVGLGGSTIVPQTRLASPGTKSRFQPRWYSSSANRSTTQTPYQREQDGDPRAERPPKQSNQDGDPRAERPPKQSNTESFPCCVLLGCFCWGLVLGKFSVVVADRYPGRLPWVESNGIADKWEKENGRVSEHKSAGPRDTGTETNMASKRHLEAKERWREEMVRRLTLKRPPQKRLELKAVDLMDRWLTGGRQKLARELDNMTTSEQSALRDEWGIPTGEQYENASGILDALDEAINKVCDDVFGIDQRDD</sequence>
<evidence type="ECO:0000313" key="2">
    <source>
        <dbReference type="EMBL" id="KAJ9607611.1"/>
    </source>
</evidence>
<evidence type="ECO:0000313" key="3">
    <source>
        <dbReference type="Proteomes" id="UP001172673"/>
    </source>
</evidence>
<accession>A0AA38X6C4</accession>
<feature type="compositionally biased region" description="Polar residues" evidence="1">
    <location>
        <begin position="78"/>
        <end position="111"/>
    </location>
</feature>
<keyword evidence="3" id="KW-1185">Reference proteome</keyword>
<organism evidence="2 3">
    <name type="scientific">Cladophialophora chaetospira</name>
    <dbReference type="NCBI Taxonomy" id="386627"/>
    <lineage>
        <taxon>Eukaryota</taxon>
        <taxon>Fungi</taxon>
        <taxon>Dikarya</taxon>
        <taxon>Ascomycota</taxon>
        <taxon>Pezizomycotina</taxon>
        <taxon>Eurotiomycetes</taxon>
        <taxon>Chaetothyriomycetidae</taxon>
        <taxon>Chaetothyriales</taxon>
        <taxon>Herpotrichiellaceae</taxon>
        <taxon>Cladophialophora</taxon>
    </lineage>
</organism>
<dbReference type="AlphaFoldDB" id="A0AA38X6C4"/>
<comment type="caution">
    <text evidence="2">The sequence shown here is derived from an EMBL/GenBank/DDBJ whole genome shotgun (WGS) entry which is preliminary data.</text>
</comment>
<gene>
    <name evidence="2" type="ORF">H2200_007689</name>
</gene>
<dbReference type="Proteomes" id="UP001172673">
    <property type="component" value="Unassembled WGS sequence"/>
</dbReference>
<feature type="region of interest" description="Disordered" evidence="1">
    <location>
        <begin position="193"/>
        <end position="215"/>
    </location>
</feature>
<name>A0AA38X6C4_9EURO</name>
<reference evidence="2" key="1">
    <citation type="submission" date="2022-10" db="EMBL/GenBank/DDBJ databases">
        <title>Culturing micro-colonial fungi from biological soil crusts in the Mojave desert and describing Neophaeococcomyces mojavensis, and introducing the new genera and species Taxawa tesnikishii.</title>
        <authorList>
            <person name="Kurbessoian T."/>
            <person name="Stajich J.E."/>
        </authorList>
    </citation>
    <scope>NUCLEOTIDE SEQUENCE</scope>
    <source>
        <strain evidence="2">TK_41</strain>
    </source>
</reference>